<dbReference type="PANTHER" id="PTHR33802">
    <property type="entry name" value="SI:CH211-161H7.5-RELATED"/>
    <property type="match status" value="1"/>
</dbReference>
<sequence length="260" mass="29197">MKTNPKWYDYGLPVLFILDLLLNYLSSQAIFFKASQAEISDKYLNLLAPAGFTFAIWGLIYLGMAVTLFIPFSKRISAPFKEAYRSILAPILLQILFLNMMWLVAWSSDLLLIALIIILIYYQRLLDGLKRISATPLLRDHLWSLKYPWGLHYGWLIVATFANFNTYLVSKGFPGTGGLAVFASLVLILVIVGLGLYAFAKYGNGLVMVPILWALLGVLAKHRPGSDFGSASLLLFWLGIIILLGSLGIAWHFYRLQKAQ</sequence>
<proteinExistence type="predicted"/>
<name>E4KNN2_9LACT</name>
<feature type="transmembrane region" description="Helical" evidence="1">
    <location>
        <begin position="179"/>
        <end position="199"/>
    </location>
</feature>
<feature type="transmembrane region" description="Helical" evidence="1">
    <location>
        <begin position="110"/>
        <end position="126"/>
    </location>
</feature>
<dbReference type="AlphaFoldDB" id="E4KNN2"/>
<dbReference type="eggNOG" id="COG1030">
    <property type="taxonomic scope" value="Bacteria"/>
</dbReference>
<dbReference type="OrthoDB" id="5189031at2"/>
<evidence type="ECO:0000313" key="2">
    <source>
        <dbReference type="EMBL" id="EFR31454.1"/>
    </source>
</evidence>
<keyword evidence="3" id="KW-1185">Reference proteome</keyword>
<evidence type="ECO:0000313" key="3">
    <source>
        <dbReference type="Proteomes" id="UP000005990"/>
    </source>
</evidence>
<feature type="transmembrane region" description="Helical" evidence="1">
    <location>
        <begin position="206"/>
        <end position="222"/>
    </location>
</feature>
<organism evidence="2 3">
    <name type="scientific">Eremococcus coleocola ACS-139-V-Col8</name>
    <dbReference type="NCBI Taxonomy" id="908337"/>
    <lineage>
        <taxon>Bacteria</taxon>
        <taxon>Bacillati</taxon>
        <taxon>Bacillota</taxon>
        <taxon>Bacilli</taxon>
        <taxon>Lactobacillales</taxon>
        <taxon>Aerococcaceae</taxon>
        <taxon>Eremococcus</taxon>
    </lineage>
</organism>
<gene>
    <name evidence="2" type="ORF">HMPREF9257_0813</name>
</gene>
<dbReference type="EMBL" id="AENN01000012">
    <property type="protein sequence ID" value="EFR31454.1"/>
    <property type="molecule type" value="Genomic_DNA"/>
</dbReference>
<dbReference type="RefSeq" id="WP_006418093.1">
    <property type="nucleotide sequence ID" value="NZ_AENN01000012.1"/>
</dbReference>
<keyword evidence="1" id="KW-0472">Membrane</keyword>
<feature type="transmembrane region" description="Helical" evidence="1">
    <location>
        <begin position="234"/>
        <end position="254"/>
    </location>
</feature>
<accession>E4KNN2</accession>
<keyword evidence="1" id="KW-0812">Transmembrane</keyword>
<evidence type="ECO:0000256" key="1">
    <source>
        <dbReference type="SAM" id="Phobius"/>
    </source>
</evidence>
<feature type="transmembrane region" description="Helical" evidence="1">
    <location>
        <begin position="147"/>
        <end position="167"/>
    </location>
</feature>
<evidence type="ECO:0008006" key="4">
    <source>
        <dbReference type="Google" id="ProtNLM"/>
    </source>
</evidence>
<feature type="transmembrane region" description="Helical" evidence="1">
    <location>
        <begin position="7"/>
        <end position="26"/>
    </location>
</feature>
<protein>
    <recommendedName>
        <fullName evidence="4">Tryptophan-rich sensory protein</fullName>
    </recommendedName>
</protein>
<keyword evidence="1" id="KW-1133">Transmembrane helix</keyword>
<feature type="transmembrane region" description="Helical" evidence="1">
    <location>
        <begin position="46"/>
        <end position="72"/>
    </location>
</feature>
<comment type="caution">
    <text evidence="2">The sequence shown here is derived from an EMBL/GenBank/DDBJ whole genome shotgun (WGS) entry which is preliminary data.</text>
</comment>
<dbReference type="Proteomes" id="UP000005990">
    <property type="component" value="Unassembled WGS sequence"/>
</dbReference>
<dbReference type="STRING" id="908337.HMPREF9257_0813"/>
<reference evidence="2 3" key="1">
    <citation type="submission" date="2010-10" db="EMBL/GenBank/DDBJ databases">
        <authorList>
            <person name="Durkin A.S."/>
            <person name="Madupu R."/>
            <person name="Torralba M."/>
            <person name="Gillis M."/>
            <person name="Methe B."/>
            <person name="Sutton G."/>
            <person name="Nelson K.E."/>
        </authorList>
    </citation>
    <scope>NUCLEOTIDE SEQUENCE [LARGE SCALE GENOMIC DNA]</scope>
    <source>
        <strain evidence="2 3">ACS-139-V-Col8</strain>
    </source>
</reference>
<dbReference type="PANTHER" id="PTHR33802:SF1">
    <property type="entry name" value="XK-RELATED PROTEIN"/>
    <property type="match status" value="1"/>
</dbReference>